<gene>
    <name evidence="4" type="ORF">N866_08940</name>
</gene>
<dbReference type="RefSeq" id="WP_052023140.1">
    <property type="nucleotide sequence ID" value="NZ_AXCW01000251.1"/>
</dbReference>
<keyword evidence="5" id="KW-1185">Reference proteome</keyword>
<dbReference type="OrthoDB" id="4374883at2"/>
<evidence type="ECO:0000256" key="2">
    <source>
        <dbReference type="SAM" id="Phobius"/>
    </source>
</evidence>
<evidence type="ECO:0000313" key="5">
    <source>
        <dbReference type="Proteomes" id="UP000019753"/>
    </source>
</evidence>
<evidence type="ECO:0000256" key="1">
    <source>
        <dbReference type="SAM" id="MobiDB-lite"/>
    </source>
</evidence>
<keyword evidence="2" id="KW-0472">Membrane</keyword>
<dbReference type="AlphaFoldDB" id="A0A021VMH3"/>
<dbReference type="EMBL" id="AXCW01000251">
    <property type="protein sequence ID" value="EYR62384.1"/>
    <property type="molecule type" value="Genomic_DNA"/>
</dbReference>
<feature type="region of interest" description="Disordered" evidence="1">
    <location>
        <begin position="1"/>
        <end position="56"/>
    </location>
</feature>
<accession>A0A021VMH3</accession>
<dbReference type="Pfam" id="PF13828">
    <property type="entry name" value="DUF4190"/>
    <property type="match status" value="1"/>
</dbReference>
<comment type="caution">
    <text evidence="4">The sequence shown here is derived from an EMBL/GenBank/DDBJ whole genome shotgun (WGS) entry which is preliminary data.</text>
</comment>
<keyword evidence="2" id="KW-1133">Transmembrane helix</keyword>
<feature type="transmembrane region" description="Helical" evidence="2">
    <location>
        <begin position="75"/>
        <end position="101"/>
    </location>
</feature>
<name>A0A021VMH3_9CELL</name>
<dbReference type="InterPro" id="IPR025241">
    <property type="entry name" value="DUF4190"/>
</dbReference>
<feature type="compositionally biased region" description="Low complexity" evidence="1">
    <location>
        <begin position="34"/>
        <end position="56"/>
    </location>
</feature>
<dbReference type="Proteomes" id="UP000019753">
    <property type="component" value="Unassembled WGS sequence"/>
</dbReference>
<organism evidence="4 5">
    <name type="scientific">Actinotalea ferrariae CF5-4</name>
    <dbReference type="NCBI Taxonomy" id="948458"/>
    <lineage>
        <taxon>Bacteria</taxon>
        <taxon>Bacillati</taxon>
        <taxon>Actinomycetota</taxon>
        <taxon>Actinomycetes</taxon>
        <taxon>Micrococcales</taxon>
        <taxon>Cellulomonadaceae</taxon>
        <taxon>Actinotalea</taxon>
    </lineage>
</organism>
<proteinExistence type="predicted"/>
<reference evidence="4 5" key="1">
    <citation type="submission" date="2014-01" db="EMBL/GenBank/DDBJ databases">
        <title>Actinotalea ferrariae CF5-4.</title>
        <authorList>
            <person name="Chen F."/>
            <person name="Li Y."/>
            <person name="Wang G."/>
        </authorList>
    </citation>
    <scope>NUCLEOTIDE SEQUENCE [LARGE SCALE GENOMIC DNA]</scope>
    <source>
        <strain evidence="4 5">CF5-4</strain>
    </source>
</reference>
<feature type="transmembrane region" description="Helical" evidence="2">
    <location>
        <begin position="122"/>
        <end position="148"/>
    </location>
</feature>
<feature type="domain" description="DUF4190" evidence="3">
    <location>
        <begin position="75"/>
        <end position="137"/>
    </location>
</feature>
<evidence type="ECO:0000313" key="4">
    <source>
        <dbReference type="EMBL" id="EYR62384.1"/>
    </source>
</evidence>
<sequence length="157" mass="16373">MSDQNPGQPSGQEPFGQQPYGAPPPPPSYGGGQEQPAGQQPYQAQTPYQQPYAQQQPYGGQYGGGYPMAPKTNTLAIVSIIASVLNFFLIPVLGSIVGVITGHMSLRQIRNTGEGGAGLAKAGLIVGYIGLALLVLAIIAIVVFAVSVPWEDVSTTY</sequence>
<protein>
    <recommendedName>
        <fullName evidence="3">DUF4190 domain-containing protein</fullName>
    </recommendedName>
</protein>
<keyword evidence="2" id="KW-0812">Transmembrane</keyword>
<feature type="compositionally biased region" description="Polar residues" evidence="1">
    <location>
        <begin position="1"/>
        <end position="11"/>
    </location>
</feature>
<evidence type="ECO:0000259" key="3">
    <source>
        <dbReference type="Pfam" id="PF13828"/>
    </source>
</evidence>